<sequence length="107" mass="11908">MSRLVRLWTEDGESRFREESGLPPAADARRVHAEESPAGSALDWHDAPCRQYVVTLTGTLRFTTRDGATFALGPGDVLLAEDTAGGGHRWELVDDQPWRRVYVELAD</sequence>
<organism evidence="2 3">
    <name type="scientific">Actinomycetospora rhizophila</name>
    <dbReference type="NCBI Taxonomy" id="1416876"/>
    <lineage>
        <taxon>Bacteria</taxon>
        <taxon>Bacillati</taxon>
        <taxon>Actinomycetota</taxon>
        <taxon>Actinomycetes</taxon>
        <taxon>Pseudonocardiales</taxon>
        <taxon>Pseudonocardiaceae</taxon>
        <taxon>Actinomycetospora</taxon>
    </lineage>
</organism>
<accession>A0ABV9ZNQ7</accession>
<dbReference type="SUPFAM" id="SSF51182">
    <property type="entry name" value="RmlC-like cupins"/>
    <property type="match status" value="1"/>
</dbReference>
<dbReference type="Gene3D" id="2.60.120.10">
    <property type="entry name" value="Jelly Rolls"/>
    <property type="match status" value="1"/>
</dbReference>
<evidence type="ECO:0000313" key="2">
    <source>
        <dbReference type="EMBL" id="MFC5142987.1"/>
    </source>
</evidence>
<gene>
    <name evidence="2" type="ORF">ACFPK1_32525</name>
</gene>
<dbReference type="Proteomes" id="UP001596175">
    <property type="component" value="Unassembled WGS sequence"/>
</dbReference>
<dbReference type="EMBL" id="JBHSKG010000032">
    <property type="protein sequence ID" value="MFC5142987.1"/>
    <property type="molecule type" value="Genomic_DNA"/>
</dbReference>
<evidence type="ECO:0000256" key="1">
    <source>
        <dbReference type="SAM" id="MobiDB-lite"/>
    </source>
</evidence>
<proteinExistence type="predicted"/>
<reference evidence="3" key="1">
    <citation type="journal article" date="2019" name="Int. J. Syst. Evol. Microbiol.">
        <title>The Global Catalogue of Microorganisms (GCM) 10K type strain sequencing project: providing services to taxonomists for standard genome sequencing and annotation.</title>
        <authorList>
            <consortium name="The Broad Institute Genomics Platform"/>
            <consortium name="The Broad Institute Genome Sequencing Center for Infectious Disease"/>
            <person name="Wu L."/>
            <person name="Ma J."/>
        </authorList>
    </citation>
    <scope>NUCLEOTIDE SEQUENCE [LARGE SCALE GENOMIC DNA]</scope>
    <source>
        <strain evidence="3">XZYJ18</strain>
    </source>
</reference>
<dbReference type="CDD" id="cd07009">
    <property type="entry name" value="cupin_BLL0285-like"/>
    <property type="match status" value="1"/>
</dbReference>
<name>A0ABV9ZNQ7_9PSEU</name>
<comment type="caution">
    <text evidence="2">The sequence shown here is derived from an EMBL/GenBank/DDBJ whole genome shotgun (WGS) entry which is preliminary data.</text>
</comment>
<dbReference type="InterPro" id="IPR011051">
    <property type="entry name" value="RmlC_Cupin_sf"/>
</dbReference>
<feature type="region of interest" description="Disordered" evidence="1">
    <location>
        <begin position="16"/>
        <end position="40"/>
    </location>
</feature>
<dbReference type="RefSeq" id="WP_378025073.1">
    <property type="nucleotide sequence ID" value="NZ_JBHSKG010000032.1"/>
</dbReference>
<keyword evidence="3" id="KW-1185">Reference proteome</keyword>
<evidence type="ECO:0008006" key="4">
    <source>
        <dbReference type="Google" id="ProtNLM"/>
    </source>
</evidence>
<evidence type="ECO:0000313" key="3">
    <source>
        <dbReference type="Proteomes" id="UP001596175"/>
    </source>
</evidence>
<protein>
    <recommendedName>
        <fullName evidence="4">Cupin 2 conserved barrel domain-containing protein</fullName>
    </recommendedName>
</protein>
<dbReference type="InterPro" id="IPR014710">
    <property type="entry name" value="RmlC-like_jellyroll"/>
</dbReference>